<keyword evidence="5" id="KW-0653">Protein transport</keyword>
<evidence type="ECO:0000256" key="1">
    <source>
        <dbReference type="ARBA" id="ARBA00004299"/>
    </source>
</evidence>
<feature type="region of interest" description="Disordered" evidence="7">
    <location>
        <begin position="295"/>
        <end position="318"/>
    </location>
</feature>
<dbReference type="InterPro" id="IPR029006">
    <property type="entry name" value="ADF-H/Gelsolin-like_dom_sf"/>
</dbReference>
<evidence type="ECO:0000256" key="2">
    <source>
        <dbReference type="ARBA" id="ARBA00004397"/>
    </source>
</evidence>
<dbReference type="CDD" id="cd01479">
    <property type="entry name" value="Sec24-like"/>
    <property type="match status" value="1"/>
</dbReference>
<dbReference type="PANTHER" id="PTHR13803:SF4">
    <property type="entry name" value="SECRETORY 24CD, ISOFORM C"/>
    <property type="match status" value="1"/>
</dbReference>
<dbReference type="InterPro" id="IPR036175">
    <property type="entry name" value="Sec23/24_helical_dom_sf"/>
</dbReference>
<comment type="similarity">
    <text evidence="3">Belongs to the SEC23/SEC24 family. SEC24 subfamily.</text>
</comment>
<sequence length="1062" mass="117821">MKHFHVCRLEEPGRRGSASYFKRNQGGKMNPNDQYFQQQQQQPGYGAPQLGQNYGGMMPPPPRTPVMVNQPQQFPPANGPQNMNPYGQPSPRPPMTQYGHSPLPPQAANPNQLAQQMGGMNLGTFPSRPPMASNLLASPMPPQSLAPGIAPPRPGLMPPMQQQQQQMRHVSPQQYPNGPGMDNMGHPVNGQQFNSPRPPTGGGFLPTQTAGFPGHPPMPFQQAPLQQHQQQSHLPPTQQQQGGYDSMGSRYPSSPNYPPGMSGPMPGPPSQPMPPQQQARRLDPDQMPSAIQVMEDDKRTRSGPFATNQKGLVPPLVTTPYLTQDQGNSGPRFVRSSMYSVPALPDMMKQTAVPFGLVICPFAQLEEGEQAPPVVDMGELGPVRCGRCKAYMCPFMQFIDGGRRFQCPFCKATTEVPAEYFQHLDHTGMRMDKYQRPELCLGSYEFVGTKDYCRNNVFPKPPAYIFVLDVSYNNVKSGLVHLLCQNIKSILQHLPRESVGGQSGTSRVGFITYSKEVHFYNIKASLAQPQMMVVGDVEDMFMPLLDGFLCDPVESEHIIDQLMVQIPTMFADSRETETILGPAIKAGLEALKAADCVGKLLVFHSSLPIAEAPGRLKSRDERKLLGTDKEKTVLSPQTTFYNQIGQECAGVACRVDLFVANNAFVDLATIGQVARLTGGQVYKYTYFQADLDGERLVEDVRRNVEQTVAFDSIMRVRTSTGVRPVDFYGHFFMSNTTDVETAGIDSDQAMTIEIKHDDKLTDEDGVYIQVALLFTSPGGQRRLRIHNLALSVCTQMADLYRSCDLDTVMNLLMKQSVTKLTESTPKQIRDSLINRSAQVLACYRKNCASPSSPGQLILPECMKLLPLYINCLLNCDALSGGSDMSIDDRTFNMFAVQTMHVGASLAYLYPRLVPLLDASAPASPSDQDDVVLPSPVRCTGDKLRDDGVYVLDNGIHMFLWIGLSVSPEWIHGVFGTNSAAQIDIDRTKLIELDNPRSQQVRSVIAQLRSTRQRHMRLTLVRPRDKLEFVFRKFLVEDKHGDASSSYVDFLCHLHKEIRNLLN</sequence>
<dbReference type="OrthoDB" id="49016at2759"/>
<feature type="region of interest" description="Disordered" evidence="7">
    <location>
        <begin position="158"/>
        <end position="283"/>
    </location>
</feature>
<feature type="compositionally biased region" description="Pro residues" evidence="7">
    <location>
        <begin position="265"/>
        <end position="275"/>
    </location>
</feature>
<dbReference type="Gene3D" id="2.30.30.380">
    <property type="entry name" value="Zn-finger domain of Sec23/24"/>
    <property type="match status" value="1"/>
</dbReference>
<dbReference type="GO" id="GO:0070971">
    <property type="term" value="C:endoplasmic reticulum exit site"/>
    <property type="evidence" value="ECO:0007669"/>
    <property type="project" value="TreeGrafter"/>
</dbReference>
<dbReference type="InterPro" id="IPR036180">
    <property type="entry name" value="Gelsolin-like_dom_sf"/>
</dbReference>
<name>A0A0P5IGV3_9CRUS</name>
<reference evidence="8" key="1">
    <citation type="submission" date="2015-10" db="EMBL/GenBank/DDBJ databases">
        <title>EvidentialGene: Evidence-directed Construction of Complete mRNA Transcriptomes without Genomes.</title>
        <authorList>
            <person name="Gilbert D.G."/>
        </authorList>
    </citation>
    <scope>NUCLEOTIDE SEQUENCE</scope>
</reference>
<dbReference type="Gene3D" id="1.20.120.730">
    <property type="entry name" value="Sec23/Sec24 helical domain"/>
    <property type="match status" value="1"/>
</dbReference>
<dbReference type="InterPro" id="IPR036465">
    <property type="entry name" value="vWFA_dom_sf"/>
</dbReference>
<dbReference type="PANTHER" id="PTHR13803">
    <property type="entry name" value="SEC24-RELATED PROTEIN"/>
    <property type="match status" value="1"/>
</dbReference>
<feature type="region of interest" description="Disordered" evidence="7">
    <location>
        <begin position="1"/>
        <end position="61"/>
    </location>
</feature>
<feature type="compositionally biased region" description="Low complexity" evidence="7">
    <location>
        <begin position="221"/>
        <end position="241"/>
    </location>
</feature>
<dbReference type="GO" id="GO:0005789">
    <property type="term" value="C:endoplasmic reticulum membrane"/>
    <property type="evidence" value="ECO:0007669"/>
    <property type="project" value="UniProtKB-SubCell"/>
</dbReference>
<dbReference type="Pfam" id="PF08033">
    <property type="entry name" value="Sec23_BS"/>
    <property type="match status" value="1"/>
</dbReference>
<dbReference type="InterPro" id="IPR006895">
    <property type="entry name" value="Znf_Sec23_Sec24"/>
</dbReference>
<dbReference type="GO" id="GO:0090110">
    <property type="term" value="P:COPII-coated vesicle cargo loading"/>
    <property type="evidence" value="ECO:0007669"/>
    <property type="project" value="TreeGrafter"/>
</dbReference>
<accession>A0A0P5IGV3</accession>
<feature type="compositionally biased region" description="Low complexity" evidence="7">
    <location>
        <begin position="158"/>
        <end position="174"/>
    </location>
</feature>
<dbReference type="SUPFAM" id="SSF81811">
    <property type="entry name" value="Helical domain of Sec23/24"/>
    <property type="match status" value="1"/>
</dbReference>
<dbReference type="InterPro" id="IPR041742">
    <property type="entry name" value="Sec24-like_trunk_dom"/>
</dbReference>
<evidence type="ECO:0000256" key="7">
    <source>
        <dbReference type="SAM" id="MobiDB-lite"/>
    </source>
</evidence>
<dbReference type="Pfam" id="PF04811">
    <property type="entry name" value="Sec23_trunk"/>
    <property type="match status" value="1"/>
</dbReference>
<evidence type="ECO:0000313" key="8">
    <source>
        <dbReference type="EMBL" id="JAN32000.1"/>
    </source>
</evidence>
<protein>
    <submittedName>
        <fullName evidence="8">Transport protein Sec24D</fullName>
    </submittedName>
</protein>
<comment type="subcellular location">
    <subcellularLocation>
        <location evidence="1">Cytoplasmic vesicle</location>
        <location evidence="1">COPII-coated vesicle membrane</location>
        <topology evidence="1">Peripheral membrane protein</topology>
        <orientation evidence="1">Cytoplasmic side</orientation>
    </subcellularLocation>
    <subcellularLocation>
        <location evidence="2">Endoplasmic reticulum membrane</location>
        <topology evidence="2">Peripheral membrane protein</topology>
        <orientation evidence="2">Cytoplasmic side</orientation>
    </subcellularLocation>
</comment>
<dbReference type="InterPro" id="IPR007123">
    <property type="entry name" value="Gelsolin-like_dom"/>
</dbReference>
<dbReference type="GO" id="GO:0006886">
    <property type="term" value="P:intracellular protein transport"/>
    <property type="evidence" value="ECO:0007669"/>
    <property type="project" value="InterPro"/>
</dbReference>
<evidence type="ECO:0000256" key="5">
    <source>
        <dbReference type="ARBA" id="ARBA00022927"/>
    </source>
</evidence>
<dbReference type="InterPro" id="IPR012990">
    <property type="entry name" value="Beta-sandwich_Sec23_24"/>
</dbReference>
<dbReference type="Gene3D" id="3.40.50.410">
    <property type="entry name" value="von Willebrand factor, type A domain"/>
    <property type="match status" value="1"/>
</dbReference>
<proteinExistence type="inferred from homology"/>
<evidence type="ECO:0000256" key="4">
    <source>
        <dbReference type="ARBA" id="ARBA00022448"/>
    </source>
</evidence>
<organism evidence="8">
    <name type="scientific">Daphnia magna</name>
    <dbReference type="NCBI Taxonomy" id="35525"/>
    <lineage>
        <taxon>Eukaryota</taxon>
        <taxon>Metazoa</taxon>
        <taxon>Ecdysozoa</taxon>
        <taxon>Arthropoda</taxon>
        <taxon>Crustacea</taxon>
        <taxon>Branchiopoda</taxon>
        <taxon>Diplostraca</taxon>
        <taxon>Cladocera</taxon>
        <taxon>Anomopoda</taxon>
        <taxon>Daphniidae</taxon>
        <taxon>Daphnia</taxon>
    </lineage>
</organism>
<dbReference type="Pfam" id="PF04815">
    <property type="entry name" value="Sec23_helical"/>
    <property type="match status" value="1"/>
</dbReference>
<dbReference type="InterPro" id="IPR006896">
    <property type="entry name" value="Sec23/24_trunk_dom"/>
</dbReference>
<feature type="compositionally biased region" description="Low complexity" evidence="7">
    <location>
        <begin position="34"/>
        <end position="57"/>
    </location>
</feature>
<dbReference type="Pfam" id="PF00626">
    <property type="entry name" value="Gelsolin"/>
    <property type="match status" value="1"/>
</dbReference>
<dbReference type="EMBL" id="GDIQ01062737">
    <property type="protein sequence ID" value="JAN32000.1"/>
    <property type="molecule type" value="Transcribed_RNA"/>
</dbReference>
<keyword evidence="4" id="KW-0813">Transport</keyword>
<dbReference type="FunFam" id="3.40.50.410:FF:000020">
    <property type="entry name" value="protein transport protein Sec24D isoform X1"/>
    <property type="match status" value="1"/>
</dbReference>
<dbReference type="InterPro" id="IPR006900">
    <property type="entry name" value="Sec23/24_helical_dom"/>
</dbReference>
<evidence type="ECO:0000256" key="6">
    <source>
        <dbReference type="ARBA" id="ARBA00023329"/>
    </source>
</evidence>
<dbReference type="Gene3D" id="2.60.40.1670">
    <property type="entry name" value="beta-sandwich domain of Sec23/24"/>
    <property type="match status" value="1"/>
</dbReference>
<dbReference type="InterPro" id="IPR036174">
    <property type="entry name" value="Znf_Sec23_Sec24_sf"/>
</dbReference>
<dbReference type="GO" id="GO:0000149">
    <property type="term" value="F:SNARE binding"/>
    <property type="evidence" value="ECO:0007669"/>
    <property type="project" value="TreeGrafter"/>
</dbReference>
<dbReference type="GO" id="GO:0008270">
    <property type="term" value="F:zinc ion binding"/>
    <property type="evidence" value="ECO:0007669"/>
    <property type="project" value="InterPro"/>
</dbReference>
<keyword evidence="6" id="KW-0968">Cytoplasmic vesicle</keyword>
<dbReference type="Gene3D" id="3.40.20.10">
    <property type="entry name" value="Severin"/>
    <property type="match status" value="1"/>
</dbReference>
<evidence type="ECO:0000256" key="3">
    <source>
        <dbReference type="ARBA" id="ARBA00008334"/>
    </source>
</evidence>
<dbReference type="GO" id="GO:0030127">
    <property type="term" value="C:COPII vesicle coat"/>
    <property type="evidence" value="ECO:0007669"/>
    <property type="project" value="InterPro"/>
</dbReference>
<dbReference type="Pfam" id="PF04810">
    <property type="entry name" value="zf-Sec23_Sec24"/>
    <property type="match status" value="1"/>
</dbReference>
<dbReference type="AlphaFoldDB" id="A0A0P5IGV3"/>
<dbReference type="SUPFAM" id="SSF81995">
    <property type="entry name" value="beta-sandwich domain of Sec23/24"/>
    <property type="match status" value="1"/>
</dbReference>
<dbReference type="SUPFAM" id="SSF82919">
    <property type="entry name" value="Zn-finger domain of Sec23/24"/>
    <property type="match status" value="1"/>
</dbReference>
<dbReference type="SUPFAM" id="SSF53300">
    <property type="entry name" value="vWA-like"/>
    <property type="match status" value="1"/>
</dbReference>
<dbReference type="InterPro" id="IPR050550">
    <property type="entry name" value="SEC23_SEC24_subfamily"/>
</dbReference>
<dbReference type="SUPFAM" id="SSF82754">
    <property type="entry name" value="C-terminal, gelsolin-like domain of Sec23/24"/>
    <property type="match status" value="1"/>
</dbReference>